<keyword evidence="7" id="KW-0407">Ion channel</keyword>
<dbReference type="GO" id="GO:0030322">
    <property type="term" value="P:stabilization of membrane potential"/>
    <property type="evidence" value="ECO:0007669"/>
    <property type="project" value="TreeGrafter"/>
</dbReference>
<evidence type="ECO:0000256" key="8">
    <source>
        <dbReference type="SAM" id="MobiDB-lite"/>
    </source>
</evidence>
<dbReference type="Pfam" id="PF07885">
    <property type="entry name" value="Ion_trans_2"/>
    <property type="match status" value="1"/>
</dbReference>
<feature type="compositionally biased region" description="Basic residues" evidence="8">
    <location>
        <begin position="110"/>
        <end position="124"/>
    </location>
</feature>
<dbReference type="KEGG" id="kak:Kalk_05320"/>
<dbReference type="InterPro" id="IPR003280">
    <property type="entry name" value="2pore_dom_K_chnl"/>
</dbReference>
<evidence type="ECO:0000256" key="7">
    <source>
        <dbReference type="ARBA" id="ARBA00023303"/>
    </source>
</evidence>
<sequence>MTTFFFNLYKLMRAILHGVRSDEEFRILMFILLTLLGGGTYFYWHVEGWGVLDSLYFCVMTMSTVGYGDITPTTDLSKGFTIIYTLLSVGIFAAVITKIVSVIMADKKASKDRKQRKKEVKKKLAGIIEQSVDHTESSHGDESKE</sequence>
<dbReference type="Proteomes" id="UP000235116">
    <property type="component" value="Chromosome"/>
</dbReference>
<keyword evidence="5" id="KW-0406">Ion transport</keyword>
<evidence type="ECO:0000259" key="10">
    <source>
        <dbReference type="Pfam" id="PF07885"/>
    </source>
</evidence>
<comment type="subcellular location">
    <subcellularLocation>
        <location evidence="1">Membrane</location>
        <topology evidence="1">Multi-pass membrane protein</topology>
    </subcellularLocation>
</comment>
<evidence type="ECO:0000256" key="3">
    <source>
        <dbReference type="ARBA" id="ARBA00022692"/>
    </source>
</evidence>
<feature type="transmembrane region" description="Helical" evidence="9">
    <location>
        <begin position="82"/>
        <end position="105"/>
    </location>
</feature>
<feature type="compositionally biased region" description="Basic and acidic residues" evidence="8">
    <location>
        <begin position="131"/>
        <end position="145"/>
    </location>
</feature>
<feature type="region of interest" description="Disordered" evidence="8">
    <location>
        <begin position="109"/>
        <end position="145"/>
    </location>
</feature>
<gene>
    <name evidence="11" type="ORF">Kalk_05320</name>
</gene>
<dbReference type="GO" id="GO:0015271">
    <property type="term" value="F:outward rectifier potassium channel activity"/>
    <property type="evidence" value="ECO:0007669"/>
    <property type="project" value="TreeGrafter"/>
</dbReference>
<evidence type="ECO:0000313" key="11">
    <source>
        <dbReference type="EMBL" id="AUM11879.1"/>
    </source>
</evidence>
<dbReference type="EMBL" id="CP022684">
    <property type="protein sequence ID" value="AUM11879.1"/>
    <property type="molecule type" value="Genomic_DNA"/>
</dbReference>
<reference evidence="12" key="1">
    <citation type="submission" date="2017-08" db="EMBL/GenBank/DDBJ databases">
        <title>Direct submision.</title>
        <authorList>
            <person name="Kim S.-J."/>
            <person name="Rhee S.-K."/>
        </authorList>
    </citation>
    <scope>NUCLEOTIDE SEQUENCE [LARGE SCALE GENOMIC DNA]</scope>
    <source>
        <strain evidence="12">GI5</strain>
    </source>
</reference>
<evidence type="ECO:0000313" key="12">
    <source>
        <dbReference type="Proteomes" id="UP000235116"/>
    </source>
</evidence>
<protein>
    <recommendedName>
        <fullName evidence="10">Potassium channel domain-containing protein</fullName>
    </recommendedName>
</protein>
<dbReference type="SUPFAM" id="SSF81324">
    <property type="entry name" value="Voltage-gated potassium channels"/>
    <property type="match status" value="1"/>
</dbReference>
<feature type="transmembrane region" description="Helical" evidence="9">
    <location>
        <begin position="25"/>
        <end position="44"/>
    </location>
</feature>
<organism evidence="11 12">
    <name type="scientific">Ketobacter alkanivorans</name>
    <dbReference type="NCBI Taxonomy" id="1917421"/>
    <lineage>
        <taxon>Bacteria</taxon>
        <taxon>Pseudomonadati</taxon>
        <taxon>Pseudomonadota</taxon>
        <taxon>Gammaproteobacteria</taxon>
        <taxon>Pseudomonadales</taxon>
        <taxon>Ketobacteraceae</taxon>
        <taxon>Ketobacter</taxon>
    </lineage>
</organism>
<evidence type="ECO:0000256" key="6">
    <source>
        <dbReference type="ARBA" id="ARBA00023136"/>
    </source>
</evidence>
<evidence type="ECO:0000256" key="1">
    <source>
        <dbReference type="ARBA" id="ARBA00004141"/>
    </source>
</evidence>
<dbReference type="PANTHER" id="PTHR11003">
    <property type="entry name" value="POTASSIUM CHANNEL, SUBFAMILY K"/>
    <property type="match status" value="1"/>
</dbReference>
<dbReference type="GO" id="GO:0022841">
    <property type="term" value="F:potassium ion leak channel activity"/>
    <property type="evidence" value="ECO:0007669"/>
    <property type="project" value="TreeGrafter"/>
</dbReference>
<dbReference type="OrthoDB" id="9813518at2"/>
<dbReference type="AlphaFoldDB" id="A0A2K9LHP8"/>
<evidence type="ECO:0000256" key="9">
    <source>
        <dbReference type="SAM" id="Phobius"/>
    </source>
</evidence>
<keyword evidence="2" id="KW-0813">Transport</keyword>
<dbReference type="Gene3D" id="1.10.287.70">
    <property type="match status" value="1"/>
</dbReference>
<keyword evidence="3 9" id="KW-0812">Transmembrane</keyword>
<name>A0A2K9LHP8_9GAMM</name>
<dbReference type="PANTHER" id="PTHR11003:SF291">
    <property type="entry name" value="IP11374P"/>
    <property type="match status" value="1"/>
</dbReference>
<dbReference type="GO" id="GO:0005886">
    <property type="term" value="C:plasma membrane"/>
    <property type="evidence" value="ECO:0007669"/>
    <property type="project" value="TreeGrafter"/>
</dbReference>
<keyword evidence="6 9" id="KW-0472">Membrane</keyword>
<keyword evidence="12" id="KW-1185">Reference proteome</keyword>
<accession>A0A2K9LHP8</accession>
<dbReference type="RefSeq" id="WP_101893217.1">
    <property type="nucleotide sequence ID" value="NZ_CP022684.1"/>
</dbReference>
<evidence type="ECO:0000256" key="2">
    <source>
        <dbReference type="ARBA" id="ARBA00022448"/>
    </source>
</evidence>
<evidence type="ECO:0000256" key="4">
    <source>
        <dbReference type="ARBA" id="ARBA00022989"/>
    </source>
</evidence>
<dbReference type="InterPro" id="IPR013099">
    <property type="entry name" value="K_chnl_dom"/>
</dbReference>
<feature type="domain" description="Potassium channel" evidence="10">
    <location>
        <begin position="31"/>
        <end position="104"/>
    </location>
</feature>
<keyword evidence="4 9" id="KW-1133">Transmembrane helix</keyword>
<evidence type="ECO:0000256" key="5">
    <source>
        <dbReference type="ARBA" id="ARBA00023065"/>
    </source>
</evidence>
<proteinExistence type="predicted"/>